<dbReference type="GO" id="GO:0006749">
    <property type="term" value="P:glutathione metabolic process"/>
    <property type="evidence" value="ECO:0007669"/>
    <property type="project" value="TreeGrafter"/>
</dbReference>
<dbReference type="InterPro" id="IPR045079">
    <property type="entry name" value="Oxoprolinase-like"/>
</dbReference>
<protein>
    <submittedName>
        <fullName evidence="2">5-oxoprolinase (ATP-hydrolyzing)</fullName>
        <ecNumber evidence="2">3.5.2.9</ecNumber>
    </submittedName>
</protein>
<dbReference type="GO" id="GO:0017168">
    <property type="term" value="F:5-oxoprolinase (ATP-hydrolyzing) activity"/>
    <property type="evidence" value="ECO:0007669"/>
    <property type="project" value="UniProtKB-EC"/>
</dbReference>
<dbReference type="InterPro" id="IPR003692">
    <property type="entry name" value="Hydantoinase_B"/>
</dbReference>
<dbReference type="Pfam" id="PF02538">
    <property type="entry name" value="Hydantoinase_B"/>
    <property type="match status" value="1"/>
</dbReference>
<dbReference type="PATRIC" id="fig|762633.3.peg.2351"/>
<dbReference type="RefSeq" id="WP_014511315.1">
    <property type="nucleotide sequence ID" value="NC_017273.1"/>
</dbReference>
<dbReference type="GO" id="GO:0005829">
    <property type="term" value="C:cytosol"/>
    <property type="evidence" value="ECO:0007669"/>
    <property type="project" value="TreeGrafter"/>
</dbReference>
<proteinExistence type="predicted"/>
<dbReference type="PANTHER" id="PTHR11365:SF23">
    <property type="entry name" value="HYPOTHETICAL 5-OXOPROLINASE (EUROFUNG)-RELATED"/>
    <property type="match status" value="1"/>
</dbReference>
<dbReference type="AlphaFoldDB" id="F6DIP3"/>
<sequence>MKDPITVEIIAEGLEAAAQEMLLVLQRTAMSPIVYEVLDAGAGITDAAGRLVASGAGIPTFVSIIDRAVRAVHAHFGEDIRPGDIFLTNEPSQGGVTHLNDVAAVMPVYAIGRRVAWVGVIAHWSDVGGGVAGSMMAGAGELFQEGIRIPPIKVAEGGKILTHVFRLLKTNSRLPDFLEGDLWAQIAALKAGERRVRELARRYGYEVFVDTLNEILEAGYKRALQGLANLPQGDFALEEEQDDGSCFRVRVQIRPDQFVVDLRDNPDQMPGPYNLYRDATEIAAQMIFKALVDPRREGANAGFFRPLKVITRPGSLFDALPPAACGFYYELRMRVYDLIWRCLATHHPALLPAGHFATIGGTVLSGRNPDNQKAYVLVEPQPGGWGAFWEGDGVSTLFSAFHGETYICPAEVAEARYGLEVERMALNEEKGGEGRYRGGKGFVRVYRMRAEALLTVGFTRTRIPPWGLAGGGPGTPNRVEIIYPDGSIRRLGIASGVRLPPGARVRIVTGVGGGYGARGDSEGR</sequence>
<evidence type="ECO:0000313" key="3">
    <source>
        <dbReference type="Proteomes" id="UP000009233"/>
    </source>
</evidence>
<geneLocation type="plasmid" evidence="2 3">
    <name>pTHTHE1601</name>
</geneLocation>
<evidence type="ECO:0000313" key="2">
    <source>
        <dbReference type="EMBL" id="AEG34709.1"/>
    </source>
</evidence>
<keyword evidence="2" id="KW-0614">Plasmid</keyword>
<keyword evidence="2" id="KW-0378">Hydrolase</keyword>
<evidence type="ECO:0000259" key="1">
    <source>
        <dbReference type="Pfam" id="PF02538"/>
    </source>
</evidence>
<dbReference type="PANTHER" id="PTHR11365">
    <property type="entry name" value="5-OXOPROLINASE RELATED"/>
    <property type="match status" value="1"/>
</dbReference>
<name>F6DIP3_THETG</name>
<dbReference type="Proteomes" id="UP000009233">
    <property type="component" value="Plasmid pTHTHE1601"/>
</dbReference>
<dbReference type="EMBL" id="CP002778">
    <property type="protein sequence ID" value="AEG34709.1"/>
    <property type="molecule type" value="Genomic_DNA"/>
</dbReference>
<dbReference type="HOGENOM" id="CLU_020413_1_1_0"/>
<organism evidence="2 3">
    <name type="scientific">Thermus thermophilus (strain SG0.5JP17-16)</name>
    <dbReference type="NCBI Taxonomy" id="762633"/>
    <lineage>
        <taxon>Bacteria</taxon>
        <taxon>Thermotogati</taxon>
        <taxon>Deinococcota</taxon>
        <taxon>Deinococci</taxon>
        <taxon>Thermales</taxon>
        <taxon>Thermaceae</taxon>
        <taxon>Thermus</taxon>
    </lineage>
</organism>
<feature type="domain" description="Hydantoinase B/oxoprolinase" evidence="1">
    <location>
        <begin position="3"/>
        <end position="517"/>
    </location>
</feature>
<accession>F6DIP3</accession>
<reference evidence="2 3" key="1">
    <citation type="submission" date="2011-05" db="EMBL/GenBank/DDBJ databases">
        <title>Complete sequence of plasmid of Thermus thermophilus SG0.5JP17-16.</title>
        <authorList>
            <consortium name="US DOE Joint Genome Institute"/>
            <person name="Lucas S."/>
            <person name="Han J."/>
            <person name="Lapidus A."/>
            <person name="Cheng J.-F."/>
            <person name="Goodwin L."/>
            <person name="Pitluck S."/>
            <person name="Peters L."/>
            <person name="Mikhailova N."/>
            <person name="Teshima H."/>
            <person name="Han C."/>
            <person name="Tapia R."/>
            <person name="Land M."/>
            <person name="Hauser L."/>
            <person name="Kyrpides N."/>
            <person name="Ivanova N."/>
            <person name="Pagani I."/>
            <person name="Allgaier M."/>
            <person name="Hugenholtz P."/>
            <person name="Singer S."/>
            <person name="Gladden J."/>
            <person name="Woyke T."/>
        </authorList>
    </citation>
    <scope>NUCLEOTIDE SEQUENCE [LARGE SCALE GENOMIC DNA]</scope>
    <source>
        <strain evidence="2 3">SG0.5JP17-16</strain>
        <plasmid evidence="3">Plasmid pTHTHE1601</plasmid>
    </source>
</reference>
<gene>
    <name evidence="2" type="ordered locus">Ththe16_2352</name>
</gene>
<dbReference type="KEGG" id="tts:Ththe16_2352"/>
<dbReference type="EC" id="3.5.2.9" evidence="2"/>